<organism evidence="2 3">
    <name type="scientific">Campylobacter showae RM3277</name>
    <dbReference type="NCBI Taxonomy" id="553219"/>
    <lineage>
        <taxon>Bacteria</taxon>
        <taxon>Pseudomonadati</taxon>
        <taxon>Campylobacterota</taxon>
        <taxon>Epsilonproteobacteria</taxon>
        <taxon>Campylobacterales</taxon>
        <taxon>Campylobacteraceae</taxon>
        <taxon>Campylobacter</taxon>
    </lineage>
</organism>
<dbReference type="RefSeq" id="WP_002947564.1">
    <property type="nucleotide sequence ID" value="NZ_ACVQ01000013.1"/>
</dbReference>
<proteinExistence type="predicted"/>
<accession>C6RDZ1</accession>
<feature type="region of interest" description="Disordered" evidence="1">
    <location>
        <begin position="1"/>
        <end position="32"/>
    </location>
</feature>
<dbReference type="Proteomes" id="UP000003107">
    <property type="component" value="Unassembled WGS sequence"/>
</dbReference>
<dbReference type="GeneID" id="74354596"/>
<feature type="compositionally biased region" description="Basic and acidic residues" evidence="1">
    <location>
        <begin position="17"/>
        <end position="28"/>
    </location>
</feature>
<evidence type="ECO:0000256" key="1">
    <source>
        <dbReference type="SAM" id="MobiDB-lite"/>
    </source>
</evidence>
<keyword evidence="3" id="KW-1185">Reference proteome</keyword>
<gene>
    <name evidence="2" type="ORF">CAMSH0001_2118</name>
</gene>
<protein>
    <submittedName>
        <fullName evidence="2">Uncharacterized protein</fullName>
    </submittedName>
</protein>
<comment type="caution">
    <text evidence="2">The sequence shown here is derived from an EMBL/GenBank/DDBJ whole genome shotgun (WGS) entry which is preliminary data.</text>
</comment>
<reference evidence="2 3" key="1">
    <citation type="submission" date="2009-07" db="EMBL/GenBank/DDBJ databases">
        <authorList>
            <person name="Madupu R."/>
            <person name="Sebastian Y."/>
            <person name="Durkin A.S."/>
            <person name="Torralba M."/>
            <person name="Methe B."/>
            <person name="Sutton G.G."/>
            <person name="Strausberg R.L."/>
            <person name="Nelson K.E."/>
        </authorList>
    </citation>
    <scope>NUCLEOTIDE SEQUENCE [LARGE SCALE GENOMIC DNA]</scope>
    <source>
        <strain evidence="2 3">RM3277</strain>
    </source>
</reference>
<dbReference type="AlphaFoldDB" id="C6RDZ1"/>
<evidence type="ECO:0000313" key="3">
    <source>
        <dbReference type="Proteomes" id="UP000003107"/>
    </source>
</evidence>
<name>C6RDZ1_9BACT</name>
<sequence length="44" mass="4987">MDASSVKFESDTATNSDKNEANQHKSDPISHPVKLRQILEIYKI</sequence>
<evidence type="ECO:0000313" key="2">
    <source>
        <dbReference type="EMBL" id="EET80402.1"/>
    </source>
</evidence>
<dbReference type="EMBL" id="ACVQ01000013">
    <property type="protein sequence ID" value="EET80402.1"/>
    <property type="molecule type" value="Genomic_DNA"/>
</dbReference>